<protein>
    <recommendedName>
        <fullName evidence="3">Heterokaryon incompatibility domain-containing protein</fullName>
    </recommendedName>
</protein>
<proteinExistence type="predicted"/>
<feature type="non-terminal residue" evidence="1">
    <location>
        <position position="1"/>
    </location>
</feature>
<organism evidence="1 2">
    <name type="scientific">Sporormia fimetaria CBS 119925</name>
    <dbReference type="NCBI Taxonomy" id="1340428"/>
    <lineage>
        <taxon>Eukaryota</taxon>
        <taxon>Fungi</taxon>
        <taxon>Dikarya</taxon>
        <taxon>Ascomycota</taxon>
        <taxon>Pezizomycotina</taxon>
        <taxon>Dothideomycetes</taxon>
        <taxon>Pleosporomycetidae</taxon>
        <taxon>Pleosporales</taxon>
        <taxon>Sporormiaceae</taxon>
        <taxon>Sporormia</taxon>
    </lineage>
</organism>
<sequence length="477" mass="53995">ELWFDYISVPQWEEEIKLPILRIIPDIFHRAKYTLVHLHDVDEWMIYRLQSLTSAERIDAITGICNATWFGRVWTAMEYVRSQDTKIMTKDFRIVQEDVLLEDINRVWNEERARLGSIHALEALAQMGKNLVPWNLGPLREGRMLERLDFGNAFSLLSRRGCRSSRDFFHALAGVVKGKLTEPLKTDYPEKAIIQIATACLRAGDYSPLLMVPRTVSSSFAGFLSGCGYQDALSFGLSTGSGFPDHHADSRFEEDVSTLKLERIGTVTYTFLGGGYRHGHIAPFLSLARVTLFFTGPDVEAFVKTVGPRLYNLRDDVVEAVLSHPDKCAKLSELLQRLHQLPEREFWTDKDYATAEQVARLTGILDTYPGHPMVSPFDFTWEHGATMHGLKPASLMAAKCASCREIFVYRVGFHRPPHKVHGAVAYRITGWQHGMARKDGLGILVKDGEIVGRLIWASRACACRETDMVRISLRDLP</sequence>
<dbReference type="Proteomes" id="UP000799440">
    <property type="component" value="Unassembled WGS sequence"/>
</dbReference>
<dbReference type="EMBL" id="MU006584">
    <property type="protein sequence ID" value="KAF2745224.1"/>
    <property type="molecule type" value="Genomic_DNA"/>
</dbReference>
<dbReference type="OrthoDB" id="5382128at2759"/>
<accession>A0A6A6V678</accession>
<evidence type="ECO:0000313" key="1">
    <source>
        <dbReference type="EMBL" id="KAF2745224.1"/>
    </source>
</evidence>
<evidence type="ECO:0000313" key="2">
    <source>
        <dbReference type="Proteomes" id="UP000799440"/>
    </source>
</evidence>
<gene>
    <name evidence="1" type="ORF">M011DRAFT_392751</name>
</gene>
<reference evidence="1" key="1">
    <citation type="journal article" date="2020" name="Stud. Mycol.">
        <title>101 Dothideomycetes genomes: a test case for predicting lifestyles and emergence of pathogens.</title>
        <authorList>
            <person name="Haridas S."/>
            <person name="Albert R."/>
            <person name="Binder M."/>
            <person name="Bloem J."/>
            <person name="Labutti K."/>
            <person name="Salamov A."/>
            <person name="Andreopoulos B."/>
            <person name="Baker S."/>
            <person name="Barry K."/>
            <person name="Bills G."/>
            <person name="Bluhm B."/>
            <person name="Cannon C."/>
            <person name="Castanera R."/>
            <person name="Culley D."/>
            <person name="Daum C."/>
            <person name="Ezra D."/>
            <person name="Gonzalez J."/>
            <person name="Henrissat B."/>
            <person name="Kuo A."/>
            <person name="Liang C."/>
            <person name="Lipzen A."/>
            <person name="Lutzoni F."/>
            <person name="Magnuson J."/>
            <person name="Mondo S."/>
            <person name="Nolan M."/>
            <person name="Ohm R."/>
            <person name="Pangilinan J."/>
            <person name="Park H.-J."/>
            <person name="Ramirez L."/>
            <person name="Alfaro M."/>
            <person name="Sun H."/>
            <person name="Tritt A."/>
            <person name="Yoshinaga Y."/>
            <person name="Zwiers L.-H."/>
            <person name="Turgeon B."/>
            <person name="Goodwin S."/>
            <person name="Spatafora J."/>
            <person name="Crous P."/>
            <person name="Grigoriev I."/>
        </authorList>
    </citation>
    <scope>NUCLEOTIDE SEQUENCE</scope>
    <source>
        <strain evidence="1">CBS 119925</strain>
    </source>
</reference>
<evidence type="ECO:0008006" key="3">
    <source>
        <dbReference type="Google" id="ProtNLM"/>
    </source>
</evidence>
<keyword evidence="2" id="KW-1185">Reference proteome</keyword>
<feature type="non-terminal residue" evidence="1">
    <location>
        <position position="477"/>
    </location>
</feature>
<name>A0A6A6V678_9PLEO</name>
<dbReference type="AlphaFoldDB" id="A0A6A6V678"/>